<keyword evidence="3" id="KW-1185">Reference proteome</keyword>
<name>A0A448WT09_9PLAT</name>
<evidence type="ECO:0000313" key="3">
    <source>
        <dbReference type="Proteomes" id="UP000784294"/>
    </source>
</evidence>
<evidence type="ECO:0000313" key="2">
    <source>
        <dbReference type="EMBL" id="VEL19541.1"/>
    </source>
</evidence>
<protein>
    <submittedName>
        <fullName evidence="2">Uncharacterized protein</fullName>
    </submittedName>
</protein>
<sequence>MTHLFEKATIRVRLLRQRSPRQQRQITPSAPPRRRRPKASSICPRTPPQQPASRRSTCSCRRHKRIFCRHPFWPAEL</sequence>
<reference evidence="2" key="1">
    <citation type="submission" date="2018-11" db="EMBL/GenBank/DDBJ databases">
        <authorList>
            <consortium name="Pathogen Informatics"/>
        </authorList>
    </citation>
    <scope>NUCLEOTIDE SEQUENCE</scope>
</reference>
<dbReference type="EMBL" id="CAAALY010042010">
    <property type="protein sequence ID" value="VEL19541.1"/>
    <property type="molecule type" value="Genomic_DNA"/>
</dbReference>
<feature type="region of interest" description="Disordered" evidence="1">
    <location>
        <begin position="1"/>
        <end position="57"/>
    </location>
</feature>
<dbReference type="AlphaFoldDB" id="A0A448WT09"/>
<gene>
    <name evidence="2" type="ORF">PXEA_LOCUS12981</name>
</gene>
<evidence type="ECO:0000256" key="1">
    <source>
        <dbReference type="SAM" id="MobiDB-lite"/>
    </source>
</evidence>
<proteinExistence type="predicted"/>
<organism evidence="2 3">
    <name type="scientific">Protopolystoma xenopodis</name>
    <dbReference type="NCBI Taxonomy" id="117903"/>
    <lineage>
        <taxon>Eukaryota</taxon>
        <taxon>Metazoa</taxon>
        <taxon>Spiralia</taxon>
        <taxon>Lophotrochozoa</taxon>
        <taxon>Platyhelminthes</taxon>
        <taxon>Monogenea</taxon>
        <taxon>Polyopisthocotylea</taxon>
        <taxon>Polystomatidea</taxon>
        <taxon>Polystomatidae</taxon>
        <taxon>Protopolystoma</taxon>
    </lineage>
</organism>
<dbReference type="Proteomes" id="UP000784294">
    <property type="component" value="Unassembled WGS sequence"/>
</dbReference>
<comment type="caution">
    <text evidence="2">The sequence shown here is derived from an EMBL/GenBank/DDBJ whole genome shotgun (WGS) entry which is preliminary data.</text>
</comment>
<accession>A0A448WT09</accession>